<feature type="domain" description="Radical SAM core" evidence="18">
    <location>
        <begin position="9"/>
        <end position="245"/>
    </location>
</feature>
<evidence type="ECO:0000313" key="19">
    <source>
        <dbReference type="EMBL" id="SVC22948.1"/>
    </source>
</evidence>
<dbReference type="UniPathway" id="UPA00251">
    <property type="reaction ID" value="UER00323"/>
</dbReference>
<evidence type="ECO:0000259" key="18">
    <source>
        <dbReference type="PROSITE" id="PS51918"/>
    </source>
</evidence>
<dbReference type="SMART" id="SM00729">
    <property type="entry name" value="Elp3"/>
    <property type="match status" value="1"/>
</dbReference>
<evidence type="ECO:0000256" key="4">
    <source>
        <dbReference type="ARBA" id="ARBA00005493"/>
    </source>
</evidence>
<dbReference type="Gene3D" id="1.10.10.920">
    <property type="match status" value="1"/>
</dbReference>
<keyword evidence="8" id="KW-0004">4Fe-4S</keyword>
<dbReference type="InterPro" id="IPR004558">
    <property type="entry name" value="Coprogen_oxidase_HemN"/>
</dbReference>
<comment type="cofactor">
    <cofactor evidence="1">
        <name>[4Fe-4S] cluster</name>
        <dbReference type="ChEBI" id="CHEBI:49883"/>
    </cofactor>
</comment>
<keyword evidence="15" id="KW-0627">Porphyrin biosynthesis</keyword>
<dbReference type="GO" id="GO:0046872">
    <property type="term" value="F:metal ion binding"/>
    <property type="evidence" value="ECO:0007669"/>
    <property type="project" value="UniProtKB-KW"/>
</dbReference>
<keyword evidence="9" id="KW-0963">Cytoplasm</keyword>
<evidence type="ECO:0000256" key="15">
    <source>
        <dbReference type="ARBA" id="ARBA00023244"/>
    </source>
</evidence>
<dbReference type="Pfam" id="PF04055">
    <property type="entry name" value="Radical_SAM"/>
    <property type="match status" value="1"/>
</dbReference>
<dbReference type="GO" id="GO:0051539">
    <property type="term" value="F:4 iron, 4 sulfur cluster binding"/>
    <property type="evidence" value="ECO:0007669"/>
    <property type="project" value="UniProtKB-KW"/>
</dbReference>
<comment type="subunit">
    <text evidence="5">Monomer.</text>
</comment>
<dbReference type="SFLD" id="SFLDG01065">
    <property type="entry name" value="anaerobic_coproporphyrinogen-I"/>
    <property type="match status" value="1"/>
</dbReference>
<comment type="subcellular location">
    <subcellularLocation>
        <location evidence="2">Cytoplasm</location>
    </subcellularLocation>
</comment>
<evidence type="ECO:0000256" key="5">
    <source>
        <dbReference type="ARBA" id="ARBA00011245"/>
    </source>
</evidence>
<evidence type="ECO:0000256" key="14">
    <source>
        <dbReference type="ARBA" id="ARBA00023014"/>
    </source>
</evidence>
<dbReference type="PANTHER" id="PTHR13932:SF6">
    <property type="entry name" value="OXYGEN-INDEPENDENT COPROPORPHYRINOGEN III OXIDASE"/>
    <property type="match status" value="1"/>
</dbReference>
<dbReference type="EC" id="1.3.98.3" evidence="6"/>
<dbReference type="GO" id="GO:0051989">
    <property type="term" value="F:coproporphyrinogen dehydrogenase activity"/>
    <property type="evidence" value="ECO:0007669"/>
    <property type="project" value="UniProtKB-EC"/>
</dbReference>
<feature type="non-terminal residue" evidence="19">
    <location>
        <position position="1"/>
    </location>
</feature>
<comment type="similarity">
    <text evidence="4">Belongs to the anaerobic coproporphyrinogen-III oxidase family.</text>
</comment>
<dbReference type="Gene3D" id="3.80.30.20">
    <property type="entry name" value="tm_1862 like domain"/>
    <property type="match status" value="1"/>
</dbReference>
<proteinExistence type="inferred from homology"/>
<protein>
    <recommendedName>
        <fullName evidence="7">Oxygen-independent coproporphyrinogen III oxidase</fullName>
        <ecNumber evidence="6">1.3.98.3</ecNumber>
    </recommendedName>
    <alternativeName>
        <fullName evidence="16">Coproporphyrinogen III dehydrogenase</fullName>
    </alternativeName>
</protein>
<dbReference type="EMBL" id="UINC01080215">
    <property type="protein sequence ID" value="SVC22948.1"/>
    <property type="molecule type" value="Genomic_DNA"/>
</dbReference>
<evidence type="ECO:0000256" key="13">
    <source>
        <dbReference type="ARBA" id="ARBA00023004"/>
    </source>
</evidence>
<dbReference type="InterPro" id="IPR023404">
    <property type="entry name" value="rSAM_horseshoe"/>
</dbReference>
<keyword evidence="10" id="KW-0949">S-adenosyl-L-methionine</keyword>
<keyword evidence="12" id="KW-0560">Oxidoreductase</keyword>
<evidence type="ECO:0000256" key="10">
    <source>
        <dbReference type="ARBA" id="ARBA00022691"/>
    </source>
</evidence>
<evidence type="ECO:0000256" key="1">
    <source>
        <dbReference type="ARBA" id="ARBA00001966"/>
    </source>
</evidence>
<dbReference type="SUPFAM" id="SSF102114">
    <property type="entry name" value="Radical SAM enzymes"/>
    <property type="match status" value="1"/>
</dbReference>
<comment type="pathway">
    <text evidence="3">Porphyrin-containing compound metabolism; protoporphyrin-IX biosynthesis; protoporphyrinogen-IX from coproporphyrinogen-III (AdoMet route): step 1/1.</text>
</comment>
<dbReference type="InterPro" id="IPR010723">
    <property type="entry name" value="HemN_C"/>
</dbReference>
<evidence type="ECO:0000256" key="7">
    <source>
        <dbReference type="ARBA" id="ARBA00020156"/>
    </source>
</evidence>
<keyword evidence="13" id="KW-0408">Iron</keyword>
<dbReference type="PROSITE" id="PS51918">
    <property type="entry name" value="RADICAL_SAM"/>
    <property type="match status" value="1"/>
</dbReference>
<evidence type="ECO:0000256" key="9">
    <source>
        <dbReference type="ARBA" id="ARBA00022490"/>
    </source>
</evidence>
<dbReference type="PANTHER" id="PTHR13932">
    <property type="entry name" value="COPROPORPHYRINIGEN III OXIDASE"/>
    <property type="match status" value="1"/>
</dbReference>
<accession>A0A382KEX9</accession>
<dbReference type="PIRSF" id="PIRSF000167">
    <property type="entry name" value="HemN"/>
    <property type="match status" value="1"/>
</dbReference>
<reference evidence="19" key="1">
    <citation type="submission" date="2018-05" db="EMBL/GenBank/DDBJ databases">
        <authorList>
            <person name="Lanie J.A."/>
            <person name="Ng W.-L."/>
            <person name="Kazmierczak K.M."/>
            <person name="Andrzejewski T.M."/>
            <person name="Davidsen T.M."/>
            <person name="Wayne K.J."/>
            <person name="Tettelin H."/>
            <person name="Glass J.I."/>
            <person name="Rusch D."/>
            <person name="Podicherti R."/>
            <person name="Tsui H.-C.T."/>
            <person name="Winkler M.E."/>
        </authorList>
    </citation>
    <scope>NUCLEOTIDE SEQUENCE</scope>
</reference>
<feature type="non-terminal residue" evidence="19">
    <location>
        <position position="420"/>
    </location>
</feature>
<dbReference type="InterPro" id="IPR007197">
    <property type="entry name" value="rSAM"/>
</dbReference>
<dbReference type="InterPro" id="IPR006638">
    <property type="entry name" value="Elp3/MiaA/NifB-like_rSAM"/>
</dbReference>
<dbReference type="GO" id="GO:0006782">
    <property type="term" value="P:protoporphyrinogen IX biosynthetic process"/>
    <property type="evidence" value="ECO:0007669"/>
    <property type="project" value="UniProtKB-UniPathway"/>
</dbReference>
<evidence type="ECO:0000256" key="6">
    <source>
        <dbReference type="ARBA" id="ARBA00011912"/>
    </source>
</evidence>
<dbReference type="GO" id="GO:0005737">
    <property type="term" value="C:cytoplasm"/>
    <property type="evidence" value="ECO:0007669"/>
    <property type="project" value="UniProtKB-SubCell"/>
</dbReference>
<evidence type="ECO:0000256" key="2">
    <source>
        <dbReference type="ARBA" id="ARBA00004496"/>
    </source>
</evidence>
<evidence type="ECO:0000256" key="11">
    <source>
        <dbReference type="ARBA" id="ARBA00022723"/>
    </source>
</evidence>
<organism evidence="19">
    <name type="scientific">marine metagenome</name>
    <dbReference type="NCBI Taxonomy" id="408172"/>
    <lineage>
        <taxon>unclassified sequences</taxon>
        <taxon>metagenomes</taxon>
        <taxon>ecological metagenomes</taxon>
    </lineage>
</organism>
<dbReference type="NCBIfam" id="TIGR00538">
    <property type="entry name" value="hemN"/>
    <property type="match status" value="1"/>
</dbReference>
<keyword evidence="14" id="KW-0411">Iron-sulfur</keyword>
<gene>
    <name evidence="19" type="ORF">METZ01_LOCUS275802</name>
</gene>
<dbReference type="AlphaFoldDB" id="A0A382KEX9"/>
<dbReference type="FunFam" id="3.80.30.20:FF:000012">
    <property type="entry name" value="Coproporphyrinogen-III oxidase"/>
    <property type="match status" value="1"/>
</dbReference>
<dbReference type="SFLD" id="SFLDS00029">
    <property type="entry name" value="Radical_SAM"/>
    <property type="match status" value="1"/>
</dbReference>
<evidence type="ECO:0000256" key="12">
    <source>
        <dbReference type="ARBA" id="ARBA00023002"/>
    </source>
</evidence>
<evidence type="ECO:0000256" key="17">
    <source>
        <dbReference type="ARBA" id="ARBA00048321"/>
    </source>
</evidence>
<dbReference type="InterPro" id="IPR034505">
    <property type="entry name" value="Coproporphyrinogen-III_oxidase"/>
</dbReference>
<comment type="catalytic activity">
    <reaction evidence="17">
        <text>coproporphyrinogen III + 2 S-adenosyl-L-methionine = protoporphyrinogen IX + 2 5'-deoxyadenosine + 2 L-methionine + 2 CO2</text>
        <dbReference type="Rhea" id="RHEA:15425"/>
        <dbReference type="ChEBI" id="CHEBI:16526"/>
        <dbReference type="ChEBI" id="CHEBI:17319"/>
        <dbReference type="ChEBI" id="CHEBI:57307"/>
        <dbReference type="ChEBI" id="CHEBI:57309"/>
        <dbReference type="ChEBI" id="CHEBI:57844"/>
        <dbReference type="ChEBI" id="CHEBI:59789"/>
        <dbReference type="EC" id="1.3.98.3"/>
    </reaction>
</comment>
<dbReference type="SFLD" id="SFLDG01082">
    <property type="entry name" value="B12-binding_domain_containing"/>
    <property type="match status" value="1"/>
</dbReference>
<sequence length="420" mass="47537">QAAVTSNEIPIPSALSLYFHIPFCNSLCFFCACNKVVTRRTAVADEYMDHLYQEIQLQGALYDGDREVVQLHLGGGTPTFLTMSQIKRLLQKVDQHFLRSTNPNREFSIEIDPRTVIPESLESLKQLGFNRISLGVQDFDSNVQQAIHRIQPPEATLELLQHAKDIGFESINIDLIYGLPHQTFETFNRTLDLLMTTPPDRLSVFNYAHLPRRFPPQRRIHEKDLPSSEEKLNILETCIHWLTTAGYSYIGMDHFARPEDPLAQAQLNGTLGRNFQGYSTHTGCDQVGLGISSISQIGACYSQNVKELSPYYAATNHGRLSVYRGFQLSPDDEIRRQVIEQLMCFGRVNLNSALASTQNSPETYFAYELQVLEEMIDDGLLSIDDSNTIEVSPSGRFLIRNICRVFDVYAAPGSESRYSR</sequence>
<name>A0A382KEX9_9ZZZZ</name>
<evidence type="ECO:0000256" key="8">
    <source>
        <dbReference type="ARBA" id="ARBA00022485"/>
    </source>
</evidence>
<dbReference type="InterPro" id="IPR058240">
    <property type="entry name" value="rSAM_sf"/>
</dbReference>
<evidence type="ECO:0000256" key="3">
    <source>
        <dbReference type="ARBA" id="ARBA00004785"/>
    </source>
</evidence>
<dbReference type="GO" id="GO:0004109">
    <property type="term" value="F:coproporphyrinogen oxidase activity"/>
    <property type="evidence" value="ECO:0007669"/>
    <property type="project" value="InterPro"/>
</dbReference>
<dbReference type="CDD" id="cd01335">
    <property type="entry name" value="Radical_SAM"/>
    <property type="match status" value="1"/>
</dbReference>
<evidence type="ECO:0000256" key="16">
    <source>
        <dbReference type="ARBA" id="ARBA00030263"/>
    </source>
</evidence>
<keyword evidence="11" id="KW-0479">Metal-binding</keyword>
<dbReference type="Pfam" id="PF06969">
    <property type="entry name" value="HemN_C"/>
    <property type="match status" value="1"/>
</dbReference>